<dbReference type="Gene3D" id="1.10.443.10">
    <property type="entry name" value="Intergrase catalytic core"/>
    <property type="match status" value="1"/>
</dbReference>
<dbReference type="SUPFAM" id="SSF56349">
    <property type="entry name" value="DNA breaking-rejoining enzymes"/>
    <property type="match status" value="1"/>
</dbReference>
<dbReference type="GO" id="GO:0006310">
    <property type="term" value="P:DNA recombination"/>
    <property type="evidence" value="ECO:0007669"/>
    <property type="project" value="UniProtKB-KW"/>
</dbReference>
<dbReference type="PANTHER" id="PTHR30349:SF41">
    <property type="entry name" value="INTEGRASE_RECOMBINASE PROTEIN MJ0367-RELATED"/>
    <property type="match status" value="1"/>
</dbReference>
<evidence type="ECO:0000256" key="1">
    <source>
        <dbReference type="ARBA" id="ARBA00008857"/>
    </source>
</evidence>
<dbReference type="GO" id="GO:0015074">
    <property type="term" value="P:DNA integration"/>
    <property type="evidence" value="ECO:0007669"/>
    <property type="project" value="UniProtKB-KW"/>
</dbReference>
<keyword evidence="4" id="KW-0233">DNA recombination</keyword>
<gene>
    <name evidence="7" type="primary">xerD_3</name>
    <name evidence="7" type="ORF">ERS137941_03542</name>
</gene>
<dbReference type="Pfam" id="PF00589">
    <property type="entry name" value="Phage_integrase"/>
    <property type="match status" value="1"/>
</dbReference>
<dbReference type="EMBL" id="CGBR01000034">
    <property type="protein sequence ID" value="CFQ72226.1"/>
    <property type="molecule type" value="Genomic_DNA"/>
</dbReference>
<accession>A0A0T7P8L4</accession>
<dbReference type="InterPro" id="IPR011010">
    <property type="entry name" value="DNA_brk_join_enz"/>
</dbReference>
<sequence>MTLCVPICKQSLSPLSPPSVPLSTTVRVTTMSQLNEQLNGNHKDAHKDAHKDTHTNNDSQLSLATPYLYRRESGRYYYRLRPTGSLCLTASVSLGTTERTTAMKRYNHLSATMKAFMLDNDSATFEELREHLKDIAQSFLNEKAESYWSGVNVDQLYDAKCDLREIVATQPLNDNQHRVIIEALKVISAAQDRVNKGDAEALLGLVGSLSVPTGVPTIINTETHTEAHTETPIVNDTMTTFKALVDDLMLEKRLNLKPSSVKDLESTLKTVSKYVPDGCDLMSRLEWLSIRDSMVAGGLAASTINKAMTKAKMLLDYGLMNQKLTGRNPIERMKLNGAESLRKAFSEGQLKELADGLTETMSDNQRYLVSLGMITGARIGELTQLTAEDIKEVEGHWCIDINDDNGKTVKNKASLRVIPLTDGAYGFSLKGFLEFTKTVPTGKPLLGMSRDTASKWFNESYMKMALSDTENVTFHSLRHSMASNLKAAGVNLIDAQGVLGHSSQSITFDLYGKGHAVSRLADALKAGLLGSCS</sequence>
<feature type="compositionally biased region" description="Basic and acidic residues" evidence="5">
    <location>
        <begin position="41"/>
        <end position="55"/>
    </location>
</feature>
<keyword evidence="2" id="KW-0229">DNA integration</keyword>
<protein>
    <submittedName>
        <fullName evidence="7">Putative integrase</fullName>
    </submittedName>
</protein>
<dbReference type="PROSITE" id="PS51898">
    <property type="entry name" value="TYR_RECOMBINASE"/>
    <property type="match status" value="1"/>
</dbReference>
<comment type="similarity">
    <text evidence="1">Belongs to the 'phage' integrase family.</text>
</comment>
<evidence type="ECO:0000313" key="8">
    <source>
        <dbReference type="Proteomes" id="UP000048841"/>
    </source>
</evidence>
<evidence type="ECO:0000259" key="6">
    <source>
        <dbReference type="PROSITE" id="PS51898"/>
    </source>
</evidence>
<dbReference type="InterPro" id="IPR013762">
    <property type="entry name" value="Integrase-like_cat_sf"/>
</dbReference>
<evidence type="ECO:0000256" key="2">
    <source>
        <dbReference type="ARBA" id="ARBA00022908"/>
    </source>
</evidence>
<reference evidence="7 8" key="1">
    <citation type="submission" date="2015-03" db="EMBL/GenBank/DDBJ databases">
        <authorList>
            <person name="Murphy D."/>
        </authorList>
    </citation>
    <scope>NUCLEOTIDE SEQUENCE [LARGE SCALE GENOMIC DNA]</scope>
    <source>
        <strain evidence="7 8">IP26249</strain>
    </source>
</reference>
<dbReference type="CDD" id="cd01184">
    <property type="entry name" value="INT_C_like_1"/>
    <property type="match status" value="1"/>
</dbReference>
<keyword evidence="3" id="KW-0238">DNA-binding</keyword>
<dbReference type="InterPro" id="IPR002104">
    <property type="entry name" value="Integrase_catalytic"/>
</dbReference>
<dbReference type="PANTHER" id="PTHR30349">
    <property type="entry name" value="PHAGE INTEGRASE-RELATED"/>
    <property type="match status" value="1"/>
</dbReference>
<dbReference type="Proteomes" id="UP000048841">
    <property type="component" value="Unassembled WGS sequence"/>
</dbReference>
<name>A0A0T7P8L4_YEREN</name>
<evidence type="ECO:0000256" key="3">
    <source>
        <dbReference type="ARBA" id="ARBA00023125"/>
    </source>
</evidence>
<feature type="region of interest" description="Disordered" evidence="5">
    <location>
        <begin position="40"/>
        <end position="59"/>
    </location>
</feature>
<evidence type="ECO:0000256" key="4">
    <source>
        <dbReference type="ARBA" id="ARBA00023172"/>
    </source>
</evidence>
<evidence type="ECO:0000313" key="7">
    <source>
        <dbReference type="EMBL" id="CFQ72226.1"/>
    </source>
</evidence>
<organism evidence="7 8">
    <name type="scientific">Yersinia enterocolitica</name>
    <dbReference type="NCBI Taxonomy" id="630"/>
    <lineage>
        <taxon>Bacteria</taxon>
        <taxon>Pseudomonadati</taxon>
        <taxon>Pseudomonadota</taxon>
        <taxon>Gammaproteobacteria</taxon>
        <taxon>Enterobacterales</taxon>
        <taxon>Yersiniaceae</taxon>
        <taxon>Yersinia</taxon>
    </lineage>
</organism>
<dbReference type="GO" id="GO:0003677">
    <property type="term" value="F:DNA binding"/>
    <property type="evidence" value="ECO:0007669"/>
    <property type="project" value="UniProtKB-KW"/>
</dbReference>
<proteinExistence type="inferred from homology"/>
<evidence type="ECO:0000256" key="5">
    <source>
        <dbReference type="SAM" id="MobiDB-lite"/>
    </source>
</evidence>
<dbReference type="InterPro" id="IPR050090">
    <property type="entry name" value="Tyrosine_recombinase_XerCD"/>
</dbReference>
<dbReference type="AlphaFoldDB" id="A0A0T7P8L4"/>
<feature type="domain" description="Tyr recombinase" evidence="6">
    <location>
        <begin position="340"/>
        <end position="525"/>
    </location>
</feature>